<keyword evidence="4 12" id="KW-0547">Nucleotide-binding</keyword>
<dbReference type="InterPro" id="IPR041236">
    <property type="entry name" value="PriA_C"/>
</dbReference>
<dbReference type="Proteomes" id="UP000677436">
    <property type="component" value="Chromosome"/>
</dbReference>
<keyword evidence="2 12" id="KW-0235">DNA replication</keyword>
<dbReference type="SMART" id="SM00487">
    <property type="entry name" value="DEXDc"/>
    <property type="match status" value="1"/>
</dbReference>
<feature type="binding site" evidence="12">
    <location>
        <position position="551"/>
    </location>
    <ligand>
        <name>Zn(2+)</name>
        <dbReference type="ChEBI" id="CHEBI:29105"/>
        <label>2</label>
    </ligand>
</feature>
<dbReference type="FunFam" id="3.40.50.300:FF:000489">
    <property type="entry name" value="Primosome assembly protein PriA"/>
    <property type="match status" value="1"/>
</dbReference>
<keyword evidence="16" id="KW-1185">Reference proteome</keyword>
<reference evidence="15" key="2">
    <citation type="journal article" date="2021" name="Microbiol. Resour. Announc.">
        <title>Complete Genome Sequence of Polycladomyces abyssicola JIR-001T, Isolated from Hemipelagic Sediment in Deep Seawater.</title>
        <authorList>
            <person name="Tsubouchi T."/>
            <person name="Kaneko Y."/>
        </authorList>
    </citation>
    <scope>NUCLEOTIDE SEQUENCE</scope>
    <source>
        <strain evidence="15">JIR-001</strain>
    </source>
</reference>
<evidence type="ECO:0000256" key="2">
    <source>
        <dbReference type="ARBA" id="ARBA00022705"/>
    </source>
</evidence>
<keyword evidence="6 12" id="KW-0347">Helicase</keyword>
<dbReference type="InterPro" id="IPR011545">
    <property type="entry name" value="DEAD/DEAH_box_helicase_dom"/>
</dbReference>
<dbReference type="Pfam" id="PF18319">
    <property type="entry name" value="Zn_ribbon_PriA"/>
    <property type="match status" value="1"/>
</dbReference>
<dbReference type="PANTHER" id="PTHR30580">
    <property type="entry name" value="PRIMOSOMAL PROTEIN N"/>
    <property type="match status" value="1"/>
</dbReference>
<dbReference type="InterPro" id="IPR001650">
    <property type="entry name" value="Helicase_C-like"/>
</dbReference>
<comment type="similarity">
    <text evidence="12">Belongs to the helicase family. PriA subfamily.</text>
</comment>
<dbReference type="GO" id="GO:1990077">
    <property type="term" value="C:primosome complex"/>
    <property type="evidence" value="ECO:0007669"/>
    <property type="project" value="UniProtKB-UniRule"/>
</dbReference>
<name>A0A8D5UH76_9BACL</name>
<organism evidence="15 16">
    <name type="scientific">Polycladomyces abyssicola</name>
    <dbReference type="NCBI Taxonomy" id="1125966"/>
    <lineage>
        <taxon>Bacteria</taxon>
        <taxon>Bacillati</taxon>
        <taxon>Bacillota</taxon>
        <taxon>Bacilli</taxon>
        <taxon>Bacillales</taxon>
        <taxon>Thermoactinomycetaceae</taxon>
        <taxon>Polycladomyces</taxon>
    </lineage>
</organism>
<dbReference type="InterPro" id="IPR041222">
    <property type="entry name" value="PriA_3primeBD"/>
</dbReference>
<evidence type="ECO:0000256" key="10">
    <source>
        <dbReference type="ARBA" id="ARBA00023235"/>
    </source>
</evidence>
<comment type="cofactor">
    <cofactor evidence="12">
        <name>Zn(2+)</name>
        <dbReference type="ChEBI" id="CHEBI:29105"/>
    </cofactor>
    <text evidence="12">Binds 2 zinc ions per subunit.</text>
</comment>
<feature type="binding site" evidence="12">
    <location>
        <position position="564"/>
    </location>
    <ligand>
        <name>Zn(2+)</name>
        <dbReference type="ChEBI" id="CHEBI:29105"/>
        <label>1</label>
    </ligand>
</feature>
<comment type="catalytic activity">
    <reaction evidence="12">
        <text>Couples ATP hydrolysis with the unwinding of duplex DNA by translocating in the 3'-5' direction.</text>
        <dbReference type="EC" id="5.6.2.4"/>
    </reaction>
</comment>
<feature type="domain" description="Helicase C-terminal" evidence="14">
    <location>
        <begin position="556"/>
        <end position="710"/>
    </location>
</feature>
<feature type="domain" description="Helicase ATP-binding" evidence="13">
    <location>
        <begin position="293"/>
        <end position="459"/>
    </location>
</feature>
<evidence type="ECO:0000256" key="3">
    <source>
        <dbReference type="ARBA" id="ARBA00022723"/>
    </source>
</evidence>
<dbReference type="GO" id="GO:0006270">
    <property type="term" value="P:DNA replication initiation"/>
    <property type="evidence" value="ECO:0007669"/>
    <property type="project" value="TreeGrafter"/>
</dbReference>
<dbReference type="InterPro" id="IPR014001">
    <property type="entry name" value="Helicase_ATP-bd"/>
</dbReference>
<evidence type="ECO:0000256" key="11">
    <source>
        <dbReference type="ARBA" id="ARBA00048988"/>
    </source>
</evidence>
<dbReference type="Gene3D" id="3.40.1440.60">
    <property type="entry name" value="PriA, 3(prime) DNA-binding domain"/>
    <property type="match status" value="1"/>
</dbReference>
<comment type="subunit">
    <text evidence="12">Component of the replication restart primosome.</text>
</comment>
<keyword evidence="3 12" id="KW-0479">Metal-binding</keyword>
<dbReference type="HAMAP" id="MF_00983">
    <property type="entry name" value="PriA"/>
    <property type="match status" value="1"/>
</dbReference>
<feature type="binding site" evidence="12">
    <location>
        <position position="521"/>
    </location>
    <ligand>
        <name>Zn(2+)</name>
        <dbReference type="ChEBI" id="CHEBI:29105"/>
        <label>1</label>
    </ligand>
</feature>
<feature type="binding site" evidence="12">
    <location>
        <position position="561"/>
    </location>
    <ligand>
        <name>Zn(2+)</name>
        <dbReference type="ChEBI" id="CHEBI:29105"/>
        <label>1</label>
    </ligand>
</feature>
<dbReference type="GO" id="GO:0005524">
    <property type="term" value="F:ATP binding"/>
    <property type="evidence" value="ECO:0007669"/>
    <property type="project" value="UniProtKB-UniRule"/>
</dbReference>
<dbReference type="EMBL" id="AP024601">
    <property type="protein sequence ID" value="BCU82194.1"/>
    <property type="molecule type" value="Genomic_DNA"/>
</dbReference>
<dbReference type="Pfam" id="PF18074">
    <property type="entry name" value="PriA_C"/>
    <property type="match status" value="1"/>
</dbReference>
<dbReference type="AlphaFoldDB" id="A0A8D5UH76"/>
<dbReference type="InterPro" id="IPR042115">
    <property type="entry name" value="PriA_3primeBD_sf"/>
</dbReference>
<keyword evidence="7 12" id="KW-0862">Zinc</keyword>
<feature type="binding site" evidence="12">
    <location>
        <position position="530"/>
    </location>
    <ligand>
        <name>Zn(2+)</name>
        <dbReference type="ChEBI" id="CHEBI:29105"/>
        <label>2</label>
    </ligand>
</feature>
<evidence type="ECO:0000256" key="9">
    <source>
        <dbReference type="ARBA" id="ARBA00023125"/>
    </source>
</evidence>
<dbReference type="InterPro" id="IPR005259">
    <property type="entry name" value="PriA"/>
</dbReference>
<evidence type="ECO:0000259" key="14">
    <source>
        <dbReference type="PROSITE" id="PS51194"/>
    </source>
</evidence>
<evidence type="ECO:0000256" key="5">
    <source>
        <dbReference type="ARBA" id="ARBA00022801"/>
    </source>
</evidence>
<evidence type="ECO:0000313" key="15">
    <source>
        <dbReference type="EMBL" id="BCU82194.1"/>
    </source>
</evidence>
<dbReference type="GO" id="GO:0003677">
    <property type="term" value="F:DNA binding"/>
    <property type="evidence" value="ECO:0007669"/>
    <property type="project" value="UniProtKB-UniRule"/>
</dbReference>
<proteinExistence type="inferred from homology"/>
<dbReference type="Pfam" id="PF17764">
    <property type="entry name" value="PriA_3primeBD"/>
    <property type="match status" value="1"/>
</dbReference>
<evidence type="ECO:0000256" key="12">
    <source>
        <dbReference type="HAMAP-Rule" id="MF_00983"/>
    </source>
</evidence>
<dbReference type="GO" id="GO:0008270">
    <property type="term" value="F:zinc ion binding"/>
    <property type="evidence" value="ECO:0007669"/>
    <property type="project" value="UniProtKB-UniRule"/>
</dbReference>
<dbReference type="Pfam" id="PF00271">
    <property type="entry name" value="Helicase_C"/>
    <property type="match status" value="1"/>
</dbReference>
<dbReference type="NCBIfam" id="NF004066">
    <property type="entry name" value="PRK05580.1-3"/>
    <property type="match status" value="1"/>
</dbReference>
<keyword evidence="9 12" id="KW-0238">DNA-binding</keyword>
<sequence>MRADRRIARVIVDVPSKETDRPFDYEVPDSLLADTEIGSRVKVPFGPRTVMGYVVDLTTAPSASLTRLKAIIDVLDVTPPLTPELVRLAFWLSEVYLCRKITALHAMVPAVLKGRYQRMLRVHPHTPPATALPDAERRLIERIESKQEVPLSQALTWPGVNRTIIRRLIREKRLLLVEHVGDRATLRTVTWVKPALSPDELSRCLADIPTRAVRQRAVLEHFIHHPEEIPLPDLLSRAGTTRSVVGKLVEKGWLTWEEREVYRDPYGEHAFEHKPPLPLTDQQQQALDTILSALNSNKERTILLHGVTGSGKTEVYLQAIDATIRQGKQAIVLVPEISLTPQMVKRFKERFGSDVAVLHSGLSDGERYDEWRKIRSGEVRVAIGARSAIFAPFEQLGLIVIDEEHESSYKQEEQPKYHARDVALWRAREHGATVVLGSATPAVESYFLARTGVYEWVTLPQRVNNRPFPTVDVVDMREELRQGNRSLFSRKLRTSLTQCVERGEQAVLLLNRRGYSTFVLCRDCGEAMTCPHCDISLTYHQTNRTLRCHYCGYATQVPSTCPACSGKHIRYFGTGTQRVEEELARLFPGIRVIRMDVDTTNRKGAHERLLKAFGSGQADVLLGTQMIAKGLDFPRVTLVGVIAADTSLYLPDFRAAERTFQLLMQVSGRAGRHQLPGRVVIQTYNPEHYSVDLAARYEVESFYRQECRLRKQHRYPPFCGLFTVLLTHPDRAALMRSAHQAAIRLQQDQLPGVEVLGPVPAPIPRLKDRYRMQVMVKYNVETDSVTDLMRRLSELEDILDDPRLKWSVDRDGRID</sequence>
<dbReference type="GO" id="GO:0006302">
    <property type="term" value="P:double-strand break repair"/>
    <property type="evidence" value="ECO:0007669"/>
    <property type="project" value="InterPro"/>
</dbReference>
<dbReference type="PROSITE" id="PS51194">
    <property type="entry name" value="HELICASE_CTER"/>
    <property type="match status" value="1"/>
</dbReference>
<dbReference type="Gene3D" id="3.40.50.300">
    <property type="entry name" value="P-loop containing nucleotide triphosphate hydrolases"/>
    <property type="match status" value="2"/>
</dbReference>
<dbReference type="EC" id="5.6.2.4" evidence="12"/>
<dbReference type="InterPro" id="IPR040498">
    <property type="entry name" value="PriA_CRR"/>
</dbReference>
<dbReference type="KEGG" id="pabs:JIR001_19770"/>
<dbReference type="CDD" id="cd18804">
    <property type="entry name" value="SF2_C_priA"/>
    <property type="match status" value="1"/>
</dbReference>
<evidence type="ECO:0000256" key="8">
    <source>
        <dbReference type="ARBA" id="ARBA00022840"/>
    </source>
</evidence>
<dbReference type="SUPFAM" id="SSF52540">
    <property type="entry name" value="P-loop containing nucleoside triphosphate hydrolases"/>
    <property type="match status" value="2"/>
</dbReference>
<dbReference type="SMART" id="SM00490">
    <property type="entry name" value="HELICc"/>
    <property type="match status" value="1"/>
</dbReference>
<dbReference type="GO" id="GO:0006310">
    <property type="term" value="P:DNA recombination"/>
    <property type="evidence" value="ECO:0007669"/>
    <property type="project" value="InterPro"/>
</dbReference>
<feature type="binding site" evidence="12">
    <location>
        <position position="548"/>
    </location>
    <ligand>
        <name>Zn(2+)</name>
        <dbReference type="ChEBI" id="CHEBI:29105"/>
        <label>2</label>
    </ligand>
</feature>
<evidence type="ECO:0000259" key="13">
    <source>
        <dbReference type="PROSITE" id="PS51192"/>
    </source>
</evidence>
<dbReference type="InterPro" id="IPR027417">
    <property type="entry name" value="P-loop_NTPase"/>
</dbReference>
<dbReference type="CDD" id="cd17929">
    <property type="entry name" value="DEXHc_priA"/>
    <property type="match status" value="1"/>
</dbReference>
<keyword evidence="1 12" id="KW-0639">Primosome</keyword>
<protein>
    <recommendedName>
        <fullName evidence="12">Replication restart protein PriA</fullName>
    </recommendedName>
    <alternativeName>
        <fullName evidence="12">ATP-dependent DNA helicase PriA</fullName>
        <ecNumber evidence="12">5.6.2.4</ecNumber>
    </alternativeName>
    <alternativeName>
        <fullName evidence="12">DNA 3'-5' helicase PriA</fullName>
    </alternativeName>
</protein>
<dbReference type="Pfam" id="PF00270">
    <property type="entry name" value="DEAD"/>
    <property type="match status" value="1"/>
</dbReference>
<dbReference type="FunFam" id="3.40.1440.60:FF:000001">
    <property type="entry name" value="Primosomal protein N"/>
    <property type="match status" value="1"/>
</dbReference>
<evidence type="ECO:0000256" key="6">
    <source>
        <dbReference type="ARBA" id="ARBA00022806"/>
    </source>
</evidence>
<accession>A0A8D5UH76</accession>
<evidence type="ECO:0000256" key="7">
    <source>
        <dbReference type="ARBA" id="ARBA00022833"/>
    </source>
</evidence>
<dbReference type="NCBIfam" id="TIGR00595">
    <property type="entry name" value="priA"/>
    <property type="match status" value="1"/>
</dbReference>
<reference evidence="15" key="1">
    <citation type="journal article" date="2013" name="Int. J. Syst. Evol. Microbiol.">
        <title>Polycladomyces abyssicola gen. nov., sp. nov., a thermophilic filamentous bacterium isolated from hemipelagic sediment.</title>
        <authorList>
            <person name="Tsubouchi T."/>
            <person name="Shimane Y."/>
            <person name="Mori K."/>
            <person name="Usui K."/>
            <person name="Hiraki T."/>
            <person name="Tame A."/>
            <person name="Uematsu K."/>
            <person name="Maruyama T."/>
            <person name="Hatada Y."/>
        </authorList>
    </citation>
    <scope>NUCLEOTIDE SEQUENCE</scope>
    <source>
        <strain evidence="15">JIR-001</strain>
    </source>
</reference>
<dbReference type="GO" id="GO:0043138">
    <property type="term" value="F:3'-5' DNA helicase activity"/>
    <property type="evidence" value="ECO:0007669"/>
    <property type="project" value="UniProtKB-EC"/>
</dbReference>
<evidence type="ECO:0000256" key="1">
    <source>
        <dbReference type="ARBA" id="ARBA00022515"/>
    </source>
</evidence>
<gene>
    <name evidence="12 15" type="primary">priA</name>
    <name evidence="15" type="ORF">JIR001_19770</name>
</gene>
<feature type="binding site" evidence="12">
    <location>
        <position position="524"/>
    </location>
    <ligand>
        <name>Zn(2+)</name>
        <dbReference type="ChEBI" id="CHEBI:29105"/>
        <label>1</label>
    </ligand>
</feature>
<dbReference type="PANTHER" id="PTHR30580:SF0">
    <property type="entry name" value="PRIMOSOMAL PROTEIN N"/>
    <property type="match status" value="1"/>
</dbReference>
<feature type="binding site" evidence="12">
    <location>
        <position position="533"/>
    </location>
    <ligand>
        <name>Zn(2+)</name>
        <dbReference type="ChEBI" id="CHEBI:29105"/>
        <label>2</label>
    </ligand>
</feature>
<dbReference type="PROSITE" id="PS51192">
    <property type="entry name" value="HELICASE_ATP_BIND_1"/>
    <property type="match status" value="1"/>
</dbReference>
<comment type="function">
    <text evidence="12">Initiates the restart of stalled replication forks, which reloads the replicative helicase on sites other than the origin of replication. Recognizes and binds to abandoned replication forks and remodels them to uncover a helicase loading site. Promotes assembly of the primosome at these replication forks.</text>
</comment>
<dbReference type="GO" id="GO:0006269">
    <property type="term" value="P:DNA replication, synthesis of primer"/>
    <property type="evidence" value="ECO:0007669"/>
    <property type="project" value="UniProtKB-KW"/>
</dbReference>
<evidence type="ECO:0000256" key="4">
    <source>
        <dbReference type="ARBA" id="ARBA00022741"/>
    </source>
</evidence>
<evidence type="ECO:0000313" key="16">
    <source>
        <dbReference type="Proteomes" id="UP000677436"/>
    </source>
</evidence>
<keyword evidence="10 12" id="KW-0413">Isomerase</keyword>
<dbReference type="GO" id="GO:0016787">
    <property type="term" value="F:hydrolase activity"/>
    <property type="evidence" value="ECO:0007669"/>
    <property type="project" value="UniProtKB-KW"/>
</dbReference>
<comment type="catalytic activity">
    <reaction evidence="11 12">
        <text>ATP + H2O = ADP + phosphate + H(+)</text>
        <dbReference type="Rhea" id="RHEA:13065"/>
        <dbReference type="ChEBI" id="CHEBI:15377"/>
        <dbReference type="ChEBI" id="CHEBI:15378"/>
        <dbReference type="ChEBI" id="CHEBI:30616"/>
        <dbReference type="ChEBI" id="CHEBI:43474"/>
        <dbReference type="ChEBI" id="CHEBI:456216"/>
        <dbReference type="EC" id="5.6.2.4"/>
    </reaction>
</comment>
<keyword evidence="8 12" id="KW-0067">ATP-binding</keyword>
<keyword evidence="5 12" id="KW-0378">Hydrolase</keyword>
<dbReference type="RefSeq" id="WP_212772559.1">
    <property type="nucleotide sequence ID" value="NZ_AP024601.1"/>
</dbReference>